<dbReference type="Proteomes" id="UP000054630">
    <property type="component" value="Unassembled WGS sequence"/>
</dbReference>
<accession>A0A0V0RD59</accession>
<protein>
    <submittedName>
        <fullName evidence="2">Uncharacterized protein</fullName>
    </submittedName>
</protein>
<comment type="caution">
    <text evidence="2">The sequence shown here is derived from an EMBL/GenBank/DDBJ whole genome shotgun (WGS) entry which is preliminary data.</text>
</comment>
<sequence length="59" mass="6887">MDCTAFEPNKALLIIAFHASNGYEWLIGLQTLVWSSFFQVCIFLPVYICTEVRISFYYI</sequence>
<keyword evidence="3" id="KW-1185">Reference proteome</keyword>
<reference evidence="2 3" key="1">
    <citation type="submission" date="2015-01" db="EMBL/GenBank/DDBJ databases">
        <title>Evolution of Trichinella species and genotypes.</title>
        <authorList>
            <person name="Korhonen P.K."/>
            <person name="Edoardo P."/>
            <person name="Giuseppe L.R."/>
            <person name="Gasser R.B."/>
        </authorList>
    </citation>
    <scope>NUCLEOTIDE SEQUENCE [LARGE SCALE GENOMIC DNA]</scope>
    <source>
        <strain evidence="2">ISS37</strain>
    </source>
</reference>
<proteinExistence type="predicted"/>
<keyword evidence="1" id="KW-1133">Transmembrane helix</keyword>
<evidence type="ECO:0000256" key="1">
    <source>
        <dbReference type="SAM" id="Phobius"/>
    </source>
</evidence>
<evidence type="ECO:0000313" key="2">
    <source>
        <dbReference type="EMBL" id="KRX12202.1"/>
    </source>
</evidence>
<dbReference type="EMBL" id="JYDL01000645">
    <property type="protein sequence ID" value="KRX12202.1"/>
    <property type="molecule type" value="Genomic_DNA"/>
</dbReference>
<feature type="transmembrane region" description="Helical" evidence="1">
    <location>
        <begin position="27"/>
        <end position="49"/>
    </location>
</feature>
<dbReference type="AlphaFoldDB" id="A0A0V0RD59"/>
<keyword evidence="1" id="KW-0812">Transmembrane</keyword>
<keyword evidence="1" id="KW-0472">Membrane</keyword>
<dbReference type="OrthoDB" id="5936005at2759"/>
<evidence type="ECO:0000313" key="3">
    <source>
        <dbReference type="Proteomes" id="UP000054630"/>
    </source>
</evidence>
<organism evidence="2 3">
    <name type="scientific">Trichinella nelsoni</name>
    <dbReference type="NCBI Taxonomy" id="6336"/>
    <lineage>
        <taxon>Eukaryota</taxon>
        <taxon>Metazoa</taxon>
        <taxon>Ecdysozoa</taxon>
        <taxon>Nematoda</taxon>
        <taxon>Enoplea</taxon>
        <taxon>Dorylaimia</taxon>
        <taxon>Trichinellida</taxon>
        <taxon>Trichinellidae</taxon>
        <taxon>Trichinella</taxon>
    </lineage>
</organism>
<gene>
    <name evidence="2" type="ORF">T07_12317</name>
</gene>
<name>A0A0V0RD59_9BILA</name>